<protein>
    <recommendedName>
        <fullName evidence="3">Phosphoribosylpyrophosphate synthetase</fullName>
    </recommendedName>
</protein>
<evidence type="ECO:0000313" key="2">
    <source>
        <dbReference type="Proteomes" id="UP000294848"/>
    </source>
</evidence>
<dbReference type="AlphaFoldDB" id="A0A4R6GMB3"/>
<proteinExistence type="predicted"/>
<accession>A0A4R6GMB3</accession>
<dbReference type="RefSeq" id="WP_133466778.1">
    <property type="nucleotide sequence ID" value="NZ_SNWI01000012.1"/>
</dbReference>
<reference evidence="1 2" key="1">
    <citation type="submission" date="2019-03" db="EMBL/GenBank/DDBJ databases">
        <title>Freshwater and sediment microbial communities from various areas in North America, analyzing microbe dynamics in response to fracking.</title>
        <authorList>
            <person name="Lamendella R."/>
        </authorList>
    </citation>
    <scope>NUCLEOTIDE SEQUENCE [LARGE SCALE GENOMIC DNA]</scope>
    <source>
        <strain evidence="1 2">114D</strain>
    </source>
</reference>
<dbReference type="Proteomes" id="UP000294848">
    <property type="component" value="Unassembled WGS sequence"/>
</dbReference>
<dbReference type="EMBL" id="SNWI01000012">
    <property type="protein sequence ID" value="TDN96213.1"/>
    <property type="molecule type" value="Genomic_DNA"/>
</dbReference>
<sequence>MKHLNNQYSTLVEALNQLAKQGFTHNFRIDDRGLLTENSDQVILSKQVTLQEFHRFEGMTNPSDMSIVYAIETASGLKGTIVDSYGASGSGQISEFMNQVIQKQFD</sequence>
<name>A0A4R6GMB3_9BACT</name>
<evidence type="ECO:0000313" key="1">
    <source>
        <dbReference type="EMBL" id="TDN96213.1"/>
    </source>
</evidence>
<evidence type="ECO:0008006" key="3">
    <source>
        <dbReference type="Google" id="ProtNLM"/>
    </source>
</evidence>
<gene>
    <name evidence="1" type="ORF">DET52_11239</name>
</gene>
<organism evidence="1 2">
    <name type="scientific">Sunxiuqinia elliptica</name>
    <dbReference type="NCBI Taxonomy" id="655355"/>
    <lineage>
        <taxon>Bacteria</taxon>
        <taxon>Pseudomonadati</taxon>
        <taxon>Bacteroidota</taxon>
        <taxon>Bacteroidia</taxon>
        <taxon>Marinilabiliales</taxon>
        <taxon>Prolixibacteraceae</taxon>
        <taxon>Sunxiuqinia</taxon>
    </lineage>
</organism>
<comment type="caution">
    <text evidence="1">The sequence shown here is derived from an EMBL/GenBank/DDBJ whole genome shotgun (WGS) entry which is preliminary data.</text>
</comment>
<dbReference type="OrthoDB" id="8418771at2"/>